<accession>A0A517TAW8</accession>
<feature type="region of interest" description="Disordered" evidence="1">
    <location>
        <begin position="27"/>
        <end position="49"/>
    </location>
</feature>
<dbReference type="EMBL" id="CP036316">
    <property type="protein sequence ID" value="QDT65518.1"/>
    <property type="molecule type" value="Genomic_DNA"/>
</dbReference>
<evidence type="ECO:0000256" key="1">
    <source>
        <dbReference type="SAM" id="MobiDB-lite"/>
    </source>
</evidence>
<proteinExistence type="predicted"/>
<sequence length="101" mass="10860">MLGGTGNASVAKQPEVVWEIGKHSMSEMSLAAAPTTSDGYRRPDDVRATRRIPSFNTAAAMNQSSATTHQSRLQDWSPLQSPVAGAIARLAYCGRRDDNGR</sequence>
<protein>
    <submittedName>
        <fullName evidence="2">Uncharacterized protein</fullName>
    </submittedName>
</protein>
<dbReference type="AlphaFoldDB" id="A0A517TAW8"/>
<dbReference type="Proteomes" id="UP000319976">
    <property type="component" value="Chromosome"/>
</dbReference>
<evidence type="ECO:0000313" key="2">
    <source>
        <dbReference type="EMBL" id="QDT65518.1"/>
    </source>
</evidence>
<feature type="compositionally biased region" description="Basic and acidic residues" evidence="1">
    <location>
        <begin position="39"/>
        <end position="48"/>
    </location>
</feature>
<organism evidence="2 3">
    <name type="scientific">Calycomorphotria hydatis</name>
    <dbReference type="NCBI Taxonomy" id="2528027"/>
    <lineage>
        <taxon>Bacteria</taxon>
        <taxon>Pseudomonadati</taxon>
        <taxon>Planctomycetota</taxon>
        <taxon>Planctomycetia</taxon>
        <taxon>Planctomycetales</taxon>
        <taxon>Planctomycetaceae</taxon>
        <taxon>Calycomorphotria</taxon>
    </lineage>
</organism>
<dbReference type="KEGG" id="chya:V22_27730"/>
<evidence type="ECO:0000313" key="3">
    <source>
        <dbReference type="Proteomes" id="UP000319976"/>
    </source>
</evidence>
<gene>
    <name evidence="2" type="ORF">V22_27730</name>
</gene>
<reference evidence="2 3" key="1">
    <citation type="submission" date="2019-02" db="EMBL/GenBank/DDBJ databases">
        <title>Deep-cultivation of Planctomycetes and their phenomic and genomic characterization uncovers novel biology.</title>
        <authorList>
            <person name="Wiegand S."/>
            <person name="Jogler M."/>
            <person name="Boedeker C."/>
            <person name="Pinto D."/>
            <person name="Vollmers J."/>
            <person name="Rivas-Marin E."/>
            <person name="Kohn T."/>
            <person name="Peeters S.H."/>
            <person name="Heuer A."/>
            <person name="Rast P."/>
            <person name="Oberbeckmann S."/>
            <person name="Bunk B."/>
            <person name="Jeske O."/>
            <person name="Meyerdierks A."/>
            <person name="Storesund J.E."/>
            <person name="Kallscheuer N."/>
            <person name="Luecker S."/>
            <person name="Lage O.M."/>
            <person name="Pohl T."/>
            <person name="Merkel B.J."/>
            <person name="Hornburger P."/>
            <person name="Mueller R.-W."/>
            <person name="Bruemmer F."/>
            <person name="Labrenz M."/>
            <person name="Spormann A.M."/>
            <person name="Op den Camp H."/>
            <person name="Overmann J."/>
            <person name="Amann R."/>
            <person name="Jetten M.S.M."/>
            <person name="Mascher T."/>
            <person name="Medema M.H."/>
            <person name="Devos D.P."/>
            <person name="Kaster A.-K."/>
            <person name="Ovreas L."/>
            <person name="Rohde M."/>
            <person name="Galperin M.Y."/>
            <person name="Jogler C."/>
        </authorList>
    </citation>
    <scope>NUCLEOTIDE SEQUENCE [LARGE SCALE GENOMIC DNA]</scope>
    <source>
        <strain evidence="2 3">V22</strain>
    </source>
</reference>
<keyword evidence="3" id="KW-1185">Reference proteome</keyword>
<name>A0A517TAW8_9PLAN</name>